<keyword evidence="9" id="KW-0732">Signal</keyword>
<comment type="caution">
    <text evidence="11">The sequence shown here is derived from an EMBL/GenBank/DDBJ whole genome shotgun (WGS) entry which is preliminary data.</text>
</comment>
<evidence type="ECO:0000256" key="5">
    <source>
        <dbReference type="ARBA" id="ARBA00022801"/>
    </source>
</evidence>
<dbReference type="Pfam" id="PF00089">
    <property type="entry name" value="Trypsin"/>
    <property type="match status" value="1"/>
</dbReference>
<feature type="domain" description="Peptidase S1" evidence="10">
    <location>
        <begin position="25"/>
        <end position="256"/>
    </location>
</feature>
<dbReference type="PROSITE" id="PS00135">
    <property type="entry name" value="TRYPSIN_SER"/>
    <property type="match status" value="1"/>
</dbReference>
<evidence type="ECO:0000256" key="9">
    <source>
        <dbReference type="SAM" id="SignalP"/>
    </source>
</evidence>
<keyword evidence="5 8" id="KW-0378">Hydrolase</keyword>
<dbReference type="AlphaFoldDB" id="A0A8S1DSX6"/>
<dbReference type="PANTHER" id="PTHR24276:SF98">
    <property type="entry name" value="FI18310P1-RELATED"/>
    <property type="match status" value="1"/>
</dbReference>
<evidence type="ECO:0000256" key="8">
    <source>
        <dbReference type="RuleBase" id="RU363034"/>
    </source>
</evidence>
<gene>
    <name evidence="11" type="ORF">CLODIP_2_CD11708</name>
</gene>
<feature type="signal peptide" evidence="9">
    <location>
        <begin position="1"/>
        <end position="19"/>
    </location>
</feature>
<dbReference type="FunFam" id="2.40.10.10:FF:000047">
    <property type="entry name" value="Trypsin eta"/>
    <property type="match status" value="1"/>
</dbReference>
<dbReference type="InterPro" id="IPR009003">
    <property type="entry name" value="Peptidase_S1_PA"/>
</dbReference>
<dbReference type="SUPFAM" id="SSF50494">
    <property type="entry name" value="Trypsin-like serine proteases"/>
    <property type="match status" value="1"/>
</dbReference>
<name>A0A8S1DSX6_9INSE</name>
<dbReference type="Gene3D" id="2.40.10.10">
    <property type="entry name" value="Trypsin-like serine proteases"/>
    <property type="match status" value="1"/>
</dbReference>
<evidence type="ECO:0000256" key="4">
    <source>
        <dbReference type="ARBA" id="ARBA00022670"/>
    </source>
</evidence>
<dbReference type="PANTHER" id="PTHR24276">
    <property type="entry name" value="POLYSERASE-RELATED"/>
    <property type="match status" value="1"/>
</dbReference>
<dbReference type="OrthoDB" id="8440449at2759"/>
<dbReference type="GO" id="GO:0005576">
    <property type="term" value="C:extracellular region"/>
    <property type="evidence" value="ECO:0007669"/>
    <property type="project" value="UniProtKB-SubCell"/>
</dbReference>
<proteinExistence type="inferred from homology"/>
<dbReference type="PRINTS" id="PR00722">
    <property type="entry name" value="CHYMOTRYPSIN"/>
</dbReference>
<dbReference type="InterPro" id="IPR033116">
    <property type="entry name" value="TRYPSIN_SER"/>
</dbReference>
<dbReference type="InterPro" id="IPR018114">
    <property type="entry name" value="TRYPSIN_HIS"/>
</dbReference>
<evidence type="ECO:0000256" key="6">
    <source>
        <dbReference type="ARBA" id="ARBA00022825"/>
    </source>
</evidence>
<comment type="subcellular location">
    <subcellularLocation>
        <location evidence="1">Secreted</location>
    </subcellularLocation>
</comment>
<evidence type="ECO:0000256" key="1">
    <source>
        <dbReference type="ARBA" id="ARBA00004613"/>
    </source>
</evidence>
<keyword evidence="4 8" id="KW-0645">Protease</keyword>
<dbReference type="PROSITE" id="PS50240">
    <property type="entry name" value="TRYPSIN_DOM"/>
    <property type="match status" value="1"/>
</dbReference>
<evidence type="ECO:0000256" key="3">
    <source>
        <dbReference type="ARBA" id="ARBA00022525"/>
    </source>
</evidence>
<keyword evidence="7" id="KW-1015">Disulfide bond</keyword>
<dbReference type="InterPro" id="IPR001254">
    <property type="entry name" value="Trypsin_dom"/>
</dbReference>
<dbReference type="GO" id="GO:0016485">
    <property type="term" value="P:protein processing"/>
    <property type="evidence" value="ECO:0007669"/>
    <property type="project" value="UniProtKB-ARBA"/>
</dbReference>
<dbReference type="PROSITE" id="PS00134">
    <property type="entry name" value="TRYPSIN_HIS"/>
    <property type="match status" value="1"/>
</dbReference>
<keyword evidence="6 8" id="KW-0720">Serine protease</keyword>
<dbReference type="CDD" id="cd00190">
    <property type="entry name" value="Tryp_SPc"/>
    <property type="match status" value="1"/>
</dbReference>
<keyword evidence="3" id="KW-0964">Secreted</keyword>
<dbReference type="InterPro" id="IPR043504">
    <property type="entry name" value="Peptidase_S1_PA_chymotrypsin"/>
</dbReference>
<evidence type="ECO:0000256" key="7">
    <source>
        <dbReference type="ARBA" id="ARBA00023157"/>
    </source>
</evidence>
<comment type="similarity">
    <text evidence="2">Belongs to the peptidase S1 family.</text>
</comment>
<accession>A0A8S1DSX6</accession>
<dbReference type="InterPro" id="IPR001314">
    <property type="entry name" value="Peptidase_S1A"/>
</dbReference>
<dbReference type="Proteomes" id="UP000494165">
    <property type="component" value="Unassembled WGS sequence"/>
</dbReference>
<feature type="chain" id="PRO_5035850877" description="Peptidase S1 domain-containing protein" evidence="9">
    <location>
        <begin position="20"/>
        <end position="256"/>
    </location>
</feature>
<dbReference type="EMBL" id="CADEPI010000403">
    <property type="protein sequence ID" value="CAB3385276.1"/>
    <property type="molecule type" value="Genomic_DNA"/>
</dbReference>
<keyword evidence="12" id="KW-1185">Reference proteome</keyword>
<protein>
    <recommendedName>
        <fullName evidence="10">Peptidase S1 domain-containing protein</fullName>
    </recommendedName>
</protein>
<dbReference type="InterPro" id="IPR050430">
    <property type="entry name" value="Peptidase_S1"/>
</dbReference>
<evidence type="ECO:0000256" key="2">
    <source>
        <dbReference type="ARBA" id="ARBA00007664"/>
    </source>
</evidence>
<evidence type="ECO:0000259" key="10">
    <source>
        <dbReference type="PROSITE" id="PS50240"/>
    </source>
</evidence>
<reference evidence="11 12" key="1">
    <citation type="submission" date="2020-04" db="EMBL/GenBank/DDBJ databases">
        <authorList>
            <person name="Alioto T."/>
            <person name="Alioto T."/>
            <person name="Gomez Garrido J."/>
        </authorList>
    </citation>
    <scope>NUCLEOTIDE SEQUENCE [LARGE SCALE GENOMIC DNA]</scope>
</reference>
<dbReference type="GO" id="GO:0004252">
    <property type="term" value="F:serine-type endopeptidase activity"/>
    <property type="evidence" value="ECO:0007669"/>
    <property type="project" value="InterPro"/>
</dbReference>
<sequence length="256" mass="27404">MISVTPCIIVCFLVALASGAPSPWIIGGEPATEGEFPSIVSVQVDVFISTFRHNCGGTIISERHILTAAHCLTAWTANTVRIVAGSTRAGVSEGDIYKVAALTIHEEYDQINAWINDIAIITLETPIVLKPGIVEIVTLPPEGQSPEDGAVAVVAGWGDTQARSDDLLRVEINIVNQRECQDIYYGIGYPVYPGQICAGVPQGNMGSCQGDSGGPLYADGTQHGLVSWALGCADPGYPTVFTRINYYISWIQQHMQ</sequence>
<organism evidence="11 12">
    <name type="scientific">Cloeon dipterum</name>
    <dbReference type="NCBI Taxonomy" id="197152"/>
    <lineage>
        <taxon>Eukaryota</taxon>
        <taxon>Metazoa</taxon>
        <taxon>Ecdysozoa</taxon>
        <taxon>Arthropoda</taxon>
        <taxon>Hexapoda</taxon>
        <taxon>Insecta</taxon>
        <taxon>Pterygota</taxon>
        <taxon>Palaeoptera</taxon>
        <taxon>Ephemeroptera</taxon>
        <taxon>Pisciforma</taxon>
        <taxon>Baetidae</taxon>
        <taxon>Cloeon</taxon>
    </lineage>
</organism>
<evidence type="ECO:0000313" key="12">
    <source>
        <dbReference type="Proteomes" id="UP000494165"/>
    </source>
</evidence>
<evidence type="ECO:0000313" key="11">
    <source>
        <dbReference type="EMBL" id="CAB3385276.1"/>
    </source>
</evidence>
<dbReference type="SMART" id="SM00020">
    <property type="entry name" value="Tryp_SPc"/>
    <property type="match status" value="1"/>
</dbReference>